<accession>A0A0A1TQV3</accession>
<evidence type="ECO:0000313" key="2">
    <source>
        <dbReference type="EMBL" id="CEJ94340.1"/>
    </source>
</evidence>
<evidence type="ECO:0000313" key="3">
    <source>
        <dbReference type="Proteomes" id="UP000039046"/>
    </source>
</evidence>
<reference evidence="2 3" key="1">
    <citation type="journal article" date="2015" name="Genome Announc.">
        <title>Draft Genome Sequence and Gene Annotation of the Entomopathogenic Fungus Verticillium hemipterigenum.</title>
        <authorList>
            <person name="Horn F."/>
            <person name="Habel A."/>
            <person name="Scharf D.H."/>
            <person name="Dworschak J."/>
            <person name="Brakhage A.A."/>
            <person name="Guthke R."/>
            <person name="Hertweck C."/>
            <person name="Linde J."/>
        </authorList>
    </citation>
    <scope>NUCLEOTIDE SEQUENCE [LARGE SCALE GENOMIC DNA]</scope>
</reference>
<keyword evidence="3" id="KW-1185">Reference proteome</keyword>
<dbReference type="EMBL" id="CDHN01000006">
    <property type="protein sequence ID" value="CEJ94340.1"/>
    <property type="molecule type" value="Genomic_DNA"/>
</dbReference>
<organism evidence="2 3">
    <name type="scientific">[Torrubiella] hemipterigena</name>
    <dbReference type="NCBI Taxonomy" id="1531966"/>
    <lineage>
        <taxon>Eukaryota</taxon>
        <taxon>Fungi</taxon>
        <taxon>Dikarya</taxon>
        <taxon>Ascomycota</taxon>
        <taxon>Pezizomycotina</taxon>
        <taxon>Sordariomycetes</taxon>
        <taxon>Hypocreomycetidae</taxon>
        <taxon>Hypocreales</taxon>
        <taxon>Clavicipitaceae</taxon>
        <taxon>Clavicipitaceae incertae sedis</taxon>
        <taxon>'Torrubiella' clade</taxon>
    </lineage>
</organism>
<dbReference type="STRING" id="1531966.A0A0A1TQV3"/>
<dbReference type="Gene3D" id="3.40.50.12780">
    <property type="entry name" value="N-terminal domain of ligase-like"/>
    <property type="match status" value="1"/>
</dbReference>
<proteinExistence type="predicted"/>
<dbReference type="HOGENOM" id="CLU_2147617_0_0_1"/>
<dbReference type="InterPro" id="IPR042099">
    <property type="entry name" value="ANL_N_sf"/>
</dbReference>
<dbReference type="GO" id="GO:0016405">
    <property type="term" value="F:CoA-ligase activity"/>
    <property type="evidence" value="ECO:0007669"/>
    <property type="project" value="TreeGrafter"/>
</dbReference>
<name>A0A0A1TQV3_9HYPO</name>
<dbReference type="GO" id="GO:0019748">
    <property type="term" value="P:secondary metabolic process"/>
    <property type="evidence" value="ECO:0007669"/>
    <property type="project" value="TreeGrafter"/>
</dbReference>
<dbReference type="SUPFAM" id="SSF56801">
    <property type="entry name" value="Acetyl-CoA synthetase-like"/>
    <property type="match status" value="1"/>
</dbReference>
<evidence type="ECO:0000259" key="1">
    <source>
        <dbReference type="Pfam" id="PF00501"/>
    </source>
</evidence>
<dbReference type="Pfam" id="PF00501">
    <property type="entry name" value="AMP-binding"/>
    <property type="match status" value="1"/>
</dbReference>
<dbReference type="AlphaFoldDB" id="A0A0A1TQV3"/>
<protein>
    <recommendedName>
        <fullName evidence="1">AMP-dependent synthetase/ligase domain-containing protein</fullName>
    </recommendedName>
</protein>
<gene>
    <name evidence="2" type="ORF">VHEMI09878</name>
</gene>
<dbReference type="Proteomes" id="UP000039046">
    <property type="component" value="Unassembled WGS sequence"/>
</dbReference>
<sequence>MMRRFELEAFLQFNEKYQVTEINVVPPMVVGIVMSPFAHTRKFMKSVRYAICGAAPLDKDLQNRFLQMLAKGAVVNQVWGMTEASCVATIFPYDEPDFTGSVGRPIPNVQLK</sequence>
<dbReference type="PANTHER" id="PTHR24096:SF265">
    <property type="entry name" value="ENZYME, PUTATIVE (AFU_ORTHOLOGUE AFUA_5G14270)-RELATED"/>
    <property type="match status" value="1"/>
</dbReference>
<feature type="domain" description="AMP-dependent synthetase/ligase" evidence="1">
    <location>
        <begin position="7"/>
        <end position="112"/>
    </location>
</feature>
<dbReference type="InterPro" id="IPR000873">
    <property type="entry name" value="AMP-dep_synth/lig_dom"/>
</dbReference>
<dbReference type="OrthoDB" id="6509636at2759"/>
<dbReference type="PANTHER" id="PTHR24096">
    <property type="entry name" value="LONG-CHAIN-FATTY-ACID--COA LIGASE"/>
    <property type="match status" value="1"/>
</dbReference>